<proteinExistence type="predicted"/>
<comment type="caution">
    <text evidence="1">The sequence shown here is derived from an EMBL/GenBank/DDBJ whole genome shotgun (WGS) entry which is preliminary data.</text>
</comment>
<evidence type="ECO:0000313" key="1">
    <source>
        <dbReference type="EMBL" id="KAB3527286.1"/>
    </source>
</evidence>
<dbReference type="InterPro" id="IPR036874">
    <property type="entry name" value="Carbonic_anhydrase_sf"/>
</dbReference>
<keyword evidence="2" id="KW-1185">Reference proteome</keyword>
<dbReference type="Proteomes" id="UP000465601">
    <property type="component" value="Unassembled WGS sequence"/>
</dbReference>
<gene>
    <name evidence="1" type="ORF">F8153_12545</name>
</gene>
<evidence type="ECO:0000313" key="2">
    <source>
        <dbReference type="Proteomes" id="UP000465601"/>
    </source>
</evidence>
<accession>A0A833HM72</accession>
<protein>
    <recommendedName>
        <fullName evidence="3">Carbonic anhydrase</fullName>
    </recommendedName>
</protein>
<name>A0A833HM72_9FIRM</name>
<dbReference type="OrthoDB" id="9794613at2"/>
<dbReference type="RefSeq" id="WP_151866696.1">
    <property type="nucleotide sequence ID" value="NZ_WBZB01000044.1"/>
</dbReference>
<sequence length="145" mass="16351">MNTTNRFVTSINCMDGRTQIPVINYMKTEYVAEYVDMITEAGPNKILAEHTNKSAIESIKLRVSISTEKHDSKVIAVVGHFDCGGNPSDEETQIQQIREAVKIVEGWNSNVEVIGLWVDAQWRVNKVSPQFTPVSIDKLIEMKKL</sequence>
<dbReference type="Pfam" id="PF20393">
    <property type="entry name" value="Pro_CA_2"/>
    <property type="match status" value="1"/>
</dbReference>
<evidence type="ECO:0008006" key="3">
    <source>
        <dbReference type="Google" id="ProtNLM"/>
    </source>
</evidence>
<dbReference type="EMBL" id="WBZB01000044">
    <property type="protein sequence ID" value="KAB3527286.1"/>
    <property type="molecule type" value="Genomic_DNA"/>
</dbReference>
<dbReference type="GO" id="GO:0004089">
    <property type="term" value="F:carbonate dehydratase activity"/>
    <property type="evidence" value="ECO:0007669"/>
    <property type="project" value="InterPro"/>
</dbReference>
<dbReference type="InterPro" id="IPR046871">
    <property type="entry name" value="Pro_CA_2"/>
</dbReference>
<dbReference type="AlphaFoldDB" id="A0A833HM72"/>
<dbReference type="SUPFAM" id="SSF53056">
    <property type="entry name" value="beta-carbonic anhydrase, cab"/>
    <property type="match status" value="1"/>
</dbReference>
<reference evidence="1 2" key="1">
    <citation type="submission" date="2019-10" db="EMBL/GenBank/DDBJ databases">
        <title>Alkaliphilus serpentinus sp. nov. and Alkaliphilus pronyensis sp. nov., two novel anaerobic alkaliphilic species isolated from the serpentinized-hosted hydrothermal field of the Prony Bay (New Caledonia).</title>
        <authorList>
            <person name="Postec A."/>
        </authorList>
    </citation>
    <scope>NUCLEOTIDE SEQUENCE [LARGE SCALE GENOMIC DNA]</scope>
    <source>
        <strain evidence="1 2">LacT</strain>
    </source>
</reference>
<dbReference type="GO" id="GO:0008270">
    <property type="term" value="F:zinc ion binding"/>
    <property type="evidence" value="ECO:0007669"/>
    <property type="project" value="InterPro"/>
</dbReference>
<organism evidence="1 2">
    <name type="scientific">Alkaliphilus serpentinus</name>
    <dbReference type="NCBI Taxonomy" id="1482731"/>
    <lineage>
        <taxon>Bacteria</taxon>
        <taxon>Bacillati</taxon>
        <taxon>Bacillota</taxon>
        <taxon>Clostridia</taxon>
        <taxon>Peptostreptococcales</taxon>
        <taxon>Natronincolaceae</taxon>
        <taxon>Alkaliphilus</taxon>
    </lineage>
</organism>